<protein>
    <submittedName>
        <fullName evidence="1">Uncharacterized protein</fullName>
    </submittedName>
</protein>
<proteinExistence type="predicted"/>
<dbReference type="Proteomes" id="UP001176961">
    <property type="component" value="Unassembled WGS sequence"/>
</dbReference>
<name>A0AA36GZ12_CYLNA</name>
<dbReference type="EMBL" id="CATQJL010000287">
    <property type="protein sequence ID" value="CAJ0600765.1"/>
    <property type="molecule type" value="Genomic_DNA"/>
</dbReference>
<sequence>MWFIINGEPTPTDMVRLSIVLTNGVSASAQAPINSVKAITLRPNEGYTYPKTLEVSPSSALQSYDKTTGKVIIQMTSDVTIHGECVIDIPHTYEELEDFSHTELSEYTHAQLGGETDKNGNMDKIEKALLERCRVSDGLPTTVGIEGDRCFDKTGKCEYIVQDGMWTRMPSVKVVDKLPETAGEGEIFFLYDSE</sequence>
<keyword evidence="2" id="KW-1185">Reference proteome</keyword>
<dbReference type="AlphaFoldDB" id="A0AA36GZ12"/>
<gene>
    <name evidence="1" type="ORF">CYNAS_LOCUS12748</name>
</gene>
<organism evidence="1 2">
    <name type="scientific">Cylicocyclus nassatus</name>
    <name type="common">Nematode worm</name>
    <dbReference type="NCBI Taxonomy" id="53992"/>
    <lineage>
        <taxon>Eukaryota</taxon>
        <taxon>Metazoa</taxon>
        <taxon>Ecdysozoa</taxon>
        <taxon>Nematoda</taxon>
        <taxon>Chromadorea</taxon>
        <taxon>Rhabditida</taxon>
        <taxon>Rhabditina</taxon>
        <taxon>Rhabditomorpha</taxon>
        <taxon>Strongyloidea</taxon>
        <taxon>Strongylidae</taxon>
        <taxon>Cylicocyclus</taxon>
    </lineage>
</organism>
<reference evidence="1" key="1">
    <citation type="submission" date="2023-07" db="EMBL/GenBank/DDBJ databases">
        <authorList>
            <consortium name="CYATHOMIX"/>
        </authorList>
    </citation>
    <scope>NUCLEOTIDE SEQUENCE</scope>
    <source>
        <strain evidence="1">N/A</strain>
    </source>
</reference>
<comment type="caution">
    <text evidence="1">The sequence shown here is derived from an EMBL/GenBank/DDBJ whole genome shotgun (WGS) entry which is preliminary data.</text>
</comment>
<accession>A0AA36GZ12</accession>
<evidence type="ECO:0000313" key="1">
    <source>
        <dbReference type="EMBL" id="CAJ0600765.1"/>
    </source>
</evidence>
<evidence type="ECO:0000313" key="2">
    <source>
        <dbReference type="Proteomes" id="UP001176961"/>
    </source>
</evidence>